<keyword evidence="2" id="KW-0472">Membrane</keyword>
<feature type="region of interest" description="Disordered" evidence="1">
    <location>
        <begin position="138"/>
        <end position="172"/>
    </location>
</feature>
<dbReference type="Proteomes" id="UP000717515">
    <property type="component" value="Unassembled WGS sequence"/>
</dbReference>
<feature type="compositionally biased region" description="Polar residues" evidence="1">
    <location>
        <begin position="58"/>
        <end position="78"/>
    </location>
</feature>
<evidence type="ECO:0000313" key="4">
    <source>
        <dbReference type="Proteomes" id="UP000717515"/>
    </source>
</evidence>
<name>A0A9P8A928_MORAP</name>
<evidence type="ECO:0000256" key="1">
    <source>
        <dbReference type="SAM" id="MobiDB-lite"/>
    </source>
</evidence>
<keyword evidence="2" id="KW-1133">Transmembrane helix</keyword>
<feature type="region of interest" description="Disordered" evidence="1">
    <location>
        <begin position="258"/>
        <end position="286"/>
    </location>
</feature>
<feature type="compositionally biased region" description="Low complexity" evidence="1">
    <location>
        <begin position="143"/>
        <end position="154"/>
    </location>
</feature>
<feature type="region of interest" description="Disordered" evidence="1">
    <location>
        <begin position="188"/>
        <end position="212"/>
    </location>
</feature>
<organism evidence="3 4">
    <name type="scientific">Mortierella alpina</name>
    <name type="common">Oleaginous fungus</name>
    <name type="synonym">Mortierella renispora</name>
    <dbReference type="NCBI Taxonomy" id="64518"/>
    <lineage>
        <taxon>Eukaryota</taxon>
        <taxon>Fungi</taxon>
        <taxon>Fungi incertae sedis</taxon>
        <taxon>Mucoromycota</taxon>
        <taxon>Mortierellomycotina</taxon>
        <taxon>Mortierellomycetes</taxon>
        <taxon>Mortierellales</taxon>
        <taxon>Mortierellaceae</taxon>
        <taxon>Mortierella</taxon>
    </lineage>
</organism>
<dbReference type="EMBL" id="JAIFTL010000064">
    <property type="protein sequence ID" value="KAG9324552.1"/>
    <property type="molecule type" value="Genomic_DNA"/>
</dbReference>
<evidence type="ECO:0000256" key="2">
    <source>
        <dbReference type="SAM" id="Phobius"/>
    </source>
</evidence>
<feature type="compositionally biased region" description="Polar residues" evidence="1">
    <location>
        <begin position="91"/>
        <end position="104"/>
    </location>
</feature>
<comment type="caution">
    <text evidence="3">The sequence shown here is derived from an EMBL/GenBank/DDBJ whole genome shotgun (WGS) entry which is preliminary data.</text>
</comment>
<evidence type="ECO:0000313" key="3">
    <source>
        <dbReference type="EMBL" id="KAG9324552.1"/>
    </source>
</evidence>
<dbReference type="AlphaFoldDB" id="A0A9P8A928"/>
<feature type="compositionally biased region" description="Low complexity" evidence="1">
    <location>
        <begin position="195"/>
        <end position="208"/>
    </location>
</feature>
<proteinExistence type="predicted"/>
<keyword evidence="2" id="KW-0812">Transmembrane</keyword>
<feature type="transmembrane region" description="Helical" evidence="2">
    <location>
        <begin position="351"/>
        <end position="374"/>
    </location>
</feature>
<feature type="transmembrane region" description="Helical" evidence="2">
    <location>
        <begin position="317"/>
        <end position="339"/>
    </location>
</feature>
<protein>
    <submittedName>
        <fullName evidence="3">Uncharacterized protein</fullName>
    </submittedName>
</protein>
<feature type="transmembrane region" description="Helical" evidence="2">
    <location>
        <begin position="458"/>
        <end position="478"/>
    </location>
</feature>
<reference evidence="3" key="1">
    <citation type="submission" date="2021-07" db="EMBL/GenBank/DDBJ databases">
        <title>Draft genome of Mortierella alpina, strain LL118, isolated from an aspen leaf litter sample.</title>
        <authorList>
            <person name="Yang S."/>
            <person name="Vinatzer B.A."/>
        </authorList>
    </citation>
    <scope>NUCLEOTIDE SEQUENCE</scope>
    <source>
        <strain evidence="3">LL118</strain>
    </source>
</reference>
<gene>
    <name evidence="3" type="ORF">KVV02_006046</name>
</gene>
<feature type="transmembrane region" description="Helical" evidence="2">
    <location>
        <begin position="394"/>
        <end position="416"/>
    </location>
</feature>
<accession>A0A9P8A928</accession>
<sequence>MSLDFQKATLKKAAVTTLPLWADPPEQDQRSLPDLCDLAEEDHDQETQDPRQPLSAAPTHTSELTVGRSSTPNSSIGQANGGVPTYASAPLSGQSRKSLSTGSRSQRHSASRLNGNHKQDWSIFATMSNVSTVSERLGRKLQSSVGPASPGSPSLDSNFSPAEPPTAASGAGAISSLKRFPQKLDEMFRPNPTPAGAQGTTAASGATANDPHGKNACTCTCPQHRYKQPTFSMRGGRLGLSASKRRNQKESLELMRGYPTGQCVSSSPPDHTNWDEKSSEDLSLTNRQSTAKNTAFNLDAFKMFLNSPLFSNILKSLTIMAAVSLFAIALDAIIILVNTPDEHTRLSTNDNAALVVTVILSLLTIAYSCFTIFLESRRPPEGLDTTNSKPLFVIFSEIIASIVWAQVLSVTIYIYIWTYGCTEAGQQQLERLWQHNGKLALADSHLTERLCRRQGAMVGLELLLVVLLIFNFYTHLALNFKFIRAVS</sequence>
<feature type="region of interest" description="Disordered" evidence="1">
    <location>
        <begin position="17"/>
        <end position="115"/>
    </location>
</feature>